<evidence type="ECO:0000313" key="6">
    <source>
        <dbReference type="EMBL" id="EMA71062.1"/>
    </source>
</evidence>
<feature type="transmembrane region" description="Helical" evidence="4">
    <location>
        <begin position="277"/>
        <end position="300"/>
    </location>
</feature>
<dbReference type="InterPro" id="IPR029044">
    <property type="entry name" value="Nucleotide-diphossugar_trans"/>
</dbReference>
<accession>M0PM39</accession>
<dbReference type="AlphaFoldDB" id="M0PM39"/>
<dbReference type="CDD" id="cd04186">
    <property type="entry name" value="GT_2_like_c"/>
    <property type="match status" value="1"/>
</dbReference>
<evidence type="ECO:0000256" key="3">
    <source>
        <dbReference type="ARBA" id="ARBA00022679"/>
    </source>
</evidence>
<evidence type="ECO:0000259" key="5">
    <source>
        <dbReference type="Pfam" id="PF00535"/>
    </source>
</evidence>
<evidence type="ECO:0000256" key="4">
    <source>
        <dbReference type="SAM" id="Phobius"/>
    </source>
</evidence>
<evidence type="ECO:0000256" key="2">
    <source>
        <dbReference type="ARBA" id="ARBA00022676"/>
    </source>
</evidence>
<dbReference type="Pfam" id="PF00535">
    <property type="entry name" value="Glycos_transf_2"/>
    <property type="match status" value="1"/>
</dbReference>
<reference evidence="6 7" key="1">
    <citation type="journal article" date="2014" name="PLoS Genet.">
        <title>Phylogenetically driven sequencing of extremely halophilic archaea reveals strategies for static and dynamic osmo-response.</title>
        <authorList>
            <person name="Becker E.A."/>
            <person name="Seitzer P.M."/>
            <person name="Tritt A."/>
            <person name="Larsen D."/>
            <person name="Krusor M."/>
            <person name="Yao A.I."/>
            <person name="Wu D."/>
            <person name="Madern D."/>
            <person name="Eisen J.A."/>
            <person name="Darling A.E."/>
            <person name="Facciotti M.T."/>
        </authorList>
    </citation>
    <scope>NUCLEOTIDE SEQUENCE [LARGE SCALE GENOMIC DNA]</scope>
    <source>
        <strain evidence="6 7">JCM 13916</strain>
    </source>
</reference>
<comment type="caution">
    <text evidence="6">The sequence shown here is derived from an EMBL/GenBank/DDBJ whole genome shotgun (WGS) entry which is preliminary data.</text>
</comment>
<dbReference type="Proteomes" id="UP000011528">
    <property type="component" value="Unassembled WGS sequence"/>
</dbReference>
<proteinExistence type="inferred from homology"/>
<dbReference type="Gene3D" id="3.90.550.10">
    <property type="entry name" value="Spore Coat Polysaccharide Biosynthesis Protein SpsA, Chain A"/>
    <property type="match status" value="1"/>
</dbReference>
<dbReference type="PANTHER" id="PTHR43179">
    <property type="entry name" value="RHAMNOSYLTRANSFERASE WBBL"/>
    <property type="match status" value="1"/>
</dbReference>
<evidence type="ECO:0000313" key="7">
    <source>
        <dbReference type="Proteomes" id="UP000011528"/>
    </source>
</evidence>
<name>M0PM39_9EURY</name>
<sequence length="315" mass="35914">MRAEAEATASLGENRSEWPEVAIIVLNWNNYKDTAECLTSLKNINYPNYRVIVVDNGSTDGSGTKLKNEFEWCDFVFNEENLGFAAGNNEGIEIALEYDVEYVLLLNNDMILERSALSPLVETAEKHEDVAMVSGVISYFGLDDLWYTGGELGKITTKIKMWNSIQKVSEYETGFITGAMMLLPAKFLKKNGYLDDRYFFGGEDKEMSQRVLNQGKKLMVNPASRAEHKVSSSSGKRNSFSYYHSTISKLEFSKNHLTGIRLFLFYVYFISSRIVRFVQWTVTGQFSLIFATLSAIYNYLTEETRKKRTDLISNE</sequence>
<keyword evidence="3 6" id="KW-0808">Transferase</keyword>
<dbReference type="PANTHER" id="PTHR43179:SF12">
    <property type="entry name" value="GALACTOFURANOSYLTRANSFERASE GLFT2"/>
    <property type="match status" value="1"/>
</dbReference>
<dbReference type="EMBL" id="AOJJ01000057">
    <property type="protein sequence ID" value="EMA71062.1"/>
    <property type="molecule type" value="Genomic_DNA"/>
</dbReference>
<keyword evidence="4" id="KW-0472">Membrane</keyword>
<keyword evidence="2" id="KW-0328">Glycosyltransferase</keyword>
<protein>
    <submittedName>
        <fullName evidence="6">Glycosyltransferase</fullName>
    </submittedName>
</protein>
<organism evidence="6 7">
    <name type="scientific">Halorubrum distributum JCM 13916</name>
    <dbReference type="NCBI Taxonomy" id="1230455"/>
    <lineage>
        <taxon>Archaea</taxon>
        <taxon>Methanobacteriati</taxon>
        <taxon>Methanobacteriota</taxon>
        <taxon>Stenosarchaea group</taxon>
        <taxon>Halobacteria</taxon>
        <taxon>Halobacteriales</taxon>
        <taxon>Haloferacaceae</taxon>
        <taxon>Halorubrum</taxon>
        <taxon>Halorubrum distributum group</taxon>
    </lineage>
</organism>
<dbReference type="GO" id="GO:0016757">
    <property type="term" value="F:glycosyltransferase activity"/>
    <property type="evidence" value="ECO:0007669"/>
    <property type="project" value="UniProtKB-KW"/>
</dbReference>
<dbReference type="RefSeq" id="WP_007995005.1">
    <property type="nucleotide sequence ID" value="NZ_AOJJ01000057.1"/>
</dbReference>
<comment type="similarity">
    <text evidence="1">Belongs to the glycosyltransferase 2 family.</text>
</comment>
<dbReference type="SUPFAM" id="SSF53448">
    <property type="entry name" value="Nucleotide-diphospho-sugar transferases"/>
    <property type="match status" value="1"/>
</dbReference>
<keyword evidence="4" id="KW-0812">Transmembrane</keyword>
<evidence type="ECO:0000256" key="1">
    <source>
        <dbReference type="ARBA" id="ARBA00006739"/>
    </source>
</evidence>
<dbReference type="STRING" id="1230455.C462_08080"/>
<dbReference type="InterPro" id="IPR001173">
    <property type="entry name" value="Glyco_trans_2-like"/>
</dbReference>
<gene>
    <name evidence="6" type="ORF">C462_08080</name>
</gene>
<feature type="domain" description="Glycosyltransferase 2-like" evidence="5">
    <location>
        <begin position="23"/>
        <end position="189"/>
    </location>
</feature>
<keyword evidence="4" id="KW-1133">Transmembrane helix</keyword>